<dbReference type="InterPro" id="IPR007484">
    <property type="entry name" value="Peptidase_M28"/>
</dbReference>
<name>A0A1V8SR15_9PEZI</name>
<evidence type="ECO:0000259" key="4">
    <source>
        <dbReference type="Pfam" id="PF02225"/>
    </source>
</evidence>
<dbReference type="Gene3D" id="3.40.630.10">
    <property type="entry name" value="Zn peptidases"/>
    <property type="match status" value="1"/>
</dbReference>
<evidence type="ECO:0000259" key="6">
    <source>
        <dbReference type="Pfam" id="PF04389"/>
    </source>
</evidence>
<feature type="domain" description="Transferrin receptor-like dimerisation" evidence="5">
    <location>
        <begin position="787"/>
        <end position="927"/>
    </location>
</feature>
<accession>A0A1V8SR15</accession>
<evidence type="ECO:0000259" key="5">
    <source>
        <dbReference type="Pfam" id="PF04253"/>
    </source>
</evidence>
<feature type="domain" description="PA" evidence="4">
    <location>
        <begin position="337"/>
        <end position="425"/>
    </location>
</feature>
<dbReference type="SUPFAM" id="SSF52025">
    <property type="entry name" value="PA domain"/>
    <property type="match status" value="1"/>
</dbReference>
<dbReference type="SUPFAM" id="SSF47672">
    <property type="entry name" value="Transferrin receptor-like dimerisation domain"/>
    <property type="match status" value="1"/>
</dbReference>
<keyword evidence="8" id="KW-1185">Reference proteome</keyword>
<organism evidence="7 8">
    <name type="scientific">Cryoendolithus antarcticus</name>
    <dbReference type="NCBI Taxonomy" id="1507870"/>
    <lineage>
        <taxon>Eukaryota</taxon>
        <taxon>Fungi</taxon>
        <taxon>Dikarya</taxon>
        <taxon>Ascomycota</taxon>
        <taxon>Pezizomycotina</taxon>
        <taxon>Dothideomycetes</taxon>
        <taxon>Dothideomycetidae</taxon>
        <taxon>Cladosporiales</taxon>
        <taxon>Cladosporiaceae</taxon>
        <taxon>Cryoendolithus</taxon>
    </lineage>
</organism>
<keyword evidence="3" id="KW-0472">Membrane</keyword>
<evidence type="ECO:0000256" key="3">
    <source>
        <dbReference type="SAM" id="Phobius"/>
    </source>
</evidence>
<feature type="compositionally biased region" description="Polar residues" evidence="2">
    <location>
        <begin position="23"/>
        <end position="39"/>
    </location>
</feature>
<evidence type="ECO:0000256" key="1">
    <source>
        <dbReference type="ARBA" id="ARBA00005634"/>
    </source>
</evidence>
<dbReference type="SUPFAM" id="SSF53187">
    <property type="entry name" value="Zn-dependent exopeptidases"/>
    <property type="match status" value="1"/>
</dbReference>
<dbReference type="InterPro" id="IPR003137">
    <property type="entry name" value="PA_domain"/>
</dbReference>
<dbReference type="AlphaFoldDB" id="A0A1V8SR15"/>
<feature type="region of interest" description="Disordered" evidence="2">
    <location>
        <begin position="1"/>
        <end position="96"/>
    </location>
</feature>
<dbReference type="Gene3D" id="1.20.930.40">
    <property type="entry name" value="Transferrin receptor-like, dimerisation domain"/>
    <property type="match status" value="1"/>
</dbReference>
<dbReference type="GO" id="GO:0004180">
    <property type="term" value="F:carboxypeptidase activity"/>
    <property type="evidence" value="ECO:0007669"/>
    <property type="project" value="TreeGrafter"/>
</dbReference>
<evidence type="ECO:0000256" key="2">
    <source>
        <dbReference type="SAM" id="MobiDB-lite"/>
    </source>
</evidence>
<reference evidence="8" key="1">
    <citation type="submission" date="2017-03" db="EMBL/GenBank/DDBJ databases">
        <title>Genomes of endolithic fungi from Antarctica.</title>
        <authorList>
            <person name="Coleine C."/>
            <person name="Masonjones S."/>
            <person name="Stajich J.E."/>
        </authorList>
    </citation>
    <scope>NUCLEOTIDE SEQUENCE [LARGE SCALE GENOMIC DNA]</scope>
    <source>
        <strain evidence="8">CCFEE 5527</strain>
    </source>
</reference>
<feature type="domain" description="Peptidase M28" evidence="6">
    <location>
        <begin position="532"/>
        <end position="710"/>
    </location>
</feature>
<dbReference type="FunFam" id="3.40.630.10:FF:000101">
    <property type="entry name" value="N-acetylated alpha-linked acidic dipeptidase like 1"/>
    <property type="match status" value="1"/>
</dbReference>
<dbReference type="InterPro" id="IPR036757">
    <property type="entry name" value="TFR-like_dimer_dom_sf"/>
</dbReference>
<dbReference type="PANTHER" id="PTHR10404">
    <property type="entry name" value="N-ACETYLATED-ALPHA-LINKED ACIDIC DIPEPTIDASE"/>
    <property type="match status" value="1"/>
</dbReference>
<dbReference type="STRING" id="1507870.A0A1V8SR15"/>
<evidence type="ECO:0000313" key="8">
    <source>
        <dbReference type="Proteomes" id="UP000192596"/>
    </source>
</evidence>
<dbReference type="Pfam" id="PF04253">
    <property type="entry name" value="TFR_dimer"/>
    <property type="match status" value="1"/>
</dbReference>
<comment type="similarity">
    <text evidence="1">Belongs to the peptidase M28 family. M28B subfamily.</text>
</comment>
<feature type="transmembrane region" description="Helical" evidence="3">
    <location>
        <begin position="189"/>
        <end position="209"/>
    </location>
</feature>
<keyword evidence="3" id="KW-1133">Transmembrane helix</keyword>
<sequence>MANGEGRGQYAHLPIPSYEEATSRPSSSSEQHQGPSQTGDDAERQGLLFGQGDRNADATTRRPGTYRAPAVESARASMDSGSDLSVPEMVDGEGQNARRQVEQFDYMEPGDSEDPTQSRLYHRPRIRTKFSQHLTSIGATLSAFRIPSLRSLYTPVANAESGGTEPQTWRERVRASARVPGQMTISIPIFARLVGLFTIAALIWFLFAIEVFPNNLNKMGMHFDPESVRIYVQEHIDAESIQGYLYHITSFDHVAGTEGDLYLARWMEERWKEMGVFDQVALLDYYVYLNYPTKDGRSVEIVSPEARKWTAALEEDSAYRDRPQSLAWHGHSRSGEVEGPLVYANGGSREDFAYLQEHGVNLNGTIALVKYYSTQGDRALKVKAAEEAGCVGALIYSDPADDGAGKGLTYPAGAWRPADGVQRGSVSLMSWVVGDPLTPGWASTLDAQRVSKDHNPGLVNIPSLPLAWRDAEILLSSLDGVGKEAPREWVGGTKGLPMKWFTGGGDKAPVVHLKNLNDENPLQTIWNLQGIIQGIEAPEKKVIVGNHRDSWCFGAVDPGSGSAVMMELVSIFGALRKLGWRPLRTIEFASWDAEEYNLVGSTEYVEDKIDYLRENGIAYLNVDVGVSGSKFRAAGSPVWQRSLLRVLDRVTDPQTNETLRQLWDEGHSKLEGLGAGSDYVAFQDIAGTSSIDFGFEGPEHGFPYHSCYETFEWMQRFGDVKGDDGAFLPHHRTLAQIWALLILEIADRPLIPFDLRTYADAMMHYAEELSEDATKALNAASIPTSTIDLDPIFAAASFLKEATAEFHAFEDTWATQVLANAGGMENRKWLLKRLEYNERISRFETDLLDLADPDLDDPRLNGKGRKKTGIPRREQFKHVIFGPQAWSGYDEAYFPAVRDMLAAGNWTGVQEYTDIAAARMRRAGERLSE</sequence>
<evidence type="ECO:0000313" key="7">
    <source>
        <dbReference type="EMBL" id="OQO01464.1"/>
    </source>
</evidence>
<proteinExistence type="inferred from homology"/>
<protein>
    <recommendedName>
        <fullName evidence="9">Glutamate carboxypeptidase 2</fullName>
    </recommendedName>
</protein>
<dbReference type="Pfam" id="PF04389">
    <property type="entry name" value="Peptidase_M28"/>
    <property type="match status" value="1"/>
</dbReference>
<dbReference type="CDD" id="cd02121">
    <property type="entry name" value="PA_GCPII_like"/>
    <property type="match status" value="1"/>
</dbReference>
<dbReference type="InterPro" id="IPR007365">
    <property type="entry name" value="TFR-like_dimer_dom"/>
</dbReference>
<dbReference type="InterPro" id="IPR046450">
    <property type="entry name" value="PA_dom_sf"/>
</dbReference>
<dbReference type="InParanoid" id="A0A1V8SR15"/>
<dbReference type="OrthoDB" id="5841748at2759"/>
<dbReference type="Pfam" id="PF02225">
    <property type="entry name" value="PA"/>
    <property type="match status" value="1"/>
</dbReference>
<dbReference type="Proteomes" id="UP000192596">
    <property type="component" value="Unassembled WGS sequence"/>
</dbReference>
<dbReference type="EMBL" id="NAJO01000031">
    <property type="protein sequence ID" value="OQO01464.1"/>
    <property type="molecule type" value="Genomic_DNA"/>
</dbReference>
<dbReference type="CDD" id="cd08022">
    <property type="entry name" value="M28_PSMA_like"/>
    <property type="match status" value="1"/>
</dbReference>
<evidence type="ECO:0008006" key="9">
    <source>
        <dbReference type="Google" id="ProtNLM"/>
    </source>
</evidence>
<keyword evidence="3" id="KW-0812">Transmembrane</keyword>
<comment type="caution">
    <text evidence="7">The sequence shown here is derived from an EMBL/GenBank/DDBJ whole genome shotgun (WGS) entry which is preliminary data.</text>
</comment>
<gene>
    <name evidence="7" type="ORF">B0A48_13019</name>
</gene>
<dbReference type="PANTHER" id="PTHR10404:SF71">
    <property type="entry name" value="CARBOXYPEPTIDASE TRE2, PUTATIVE (AFU_ORTHOLOGUE AFUA_3G10650)-RELATED"/>
    <property type="match status" value="1"/>
</dbReference>
<dbReference type="Gene3D" id="3.50.30.30">
    <property type="match status" value="1"/>
</dbReference>
<dbReference type="InterPro" id="IPR039373">
    <property type="entry name" value="Peptidase_M28B"/>
</dbReference>